<feature type="chain" id="PRO_5036699195" evidence="1">
    <location>
        <begin position="27"/>
        <end position="247"/>
    </location>
</feature>
<sequence>MKIHSSVYLSSIFLSLLFFCSTGNLKAQNGVINSIWEGIGGKSTWQNTRFILFVVKGNELSSSFKESRRFLLNKSNGEVRFEGKDAQGDRYIFLFNYQSQKLKKIYKNQIEIKNANSENELFQDLLAQFNEDSSLLFIQTFLDKSGSKLGSVENKISNAEKLNGIPFKTSSLMNKPLSGKIYTSTENYLLRNLELNEEEYLIDGYKDIGGGLTLPTIFKSTSDSSKSSSYSLVASFTEMEESKFSTL</sequence>
<dbReference type="RefSeq" id="WP_196933968.1">
    <property type="nucleotide sequence ID" value="NZ_MU158697.1"/>
</dbReference>
<dbReference type="EMBL" id="PRDK01000005">
    <property type="protein sequence ID" value="MBE8713818.1"/>
    <property type="molecule type" value="Genomic_DNA"/>
</dbReference>
<feature type="signal peptide" evidence="1">
    <location>
        <begin position="1"/>
        <end position="26"/>
    </location>
</feature>
<gene>
    <name evidence="2" type="ORF">C4F49_09005</name>
</gene>
<dbReference type="AlphaFoldDB" id="A0A928YS14"/>
<keyword evidence="3" id="KW-1185">Reference proteome</keyword>
<dbReference type="Proteomes" id="UP000616201">
    <property type="component" value="Unassembled WGS sequence"/>
</dbReference>
<accession>A0A928YS14</accession>
<protein>
    <submittedName>
        <fullName evidence="2">Uncharacterized protein</fullName>
    </submittedName>
</protein>
<evidence type="ECO:0000313" key="3">
    <source>
        <dbReference type="Proteomes" id="UP000616201"/>
    </source>
</evidence>
<evidence type="ECO:0000256" key="1">
    <source>
        <dbReference type="SAM" id="SignalP"/>
    </source>
</evidence>
<proteinExistence type="predicted"/>
<evidence type="ECO:0000313" key="2">
    <source>
        <dbReference type="EMBL" id="MBE8713818.1"/>
    </source>
</evidence>
<reference evidence="2" key="1">
    <citation type="submission" date="2018-02" db="EMBL/GenBank/DDBJ databases">
        <authorList>
            <person name="Vasarhelyi B.M."/>
            <person name="Deshmukh S."/>
            <person name="Balint B."/>
            <person name="Kukolya J."/>
        </authorList>
    </citation>
    <scope>NUCLEOTIDE SEQUENCE</scope>
    <source>
        <strain evidence="2">KB22</strain>
    </source>
</reference>
<comment type="caution">
    <text evidence="2">The sequence shown here is derived from an EMBL/GenBank/DDBJ whole genome shotgun (WGS) entry which is preliminary data.</text>
</comment>
<organism evidence="2 3">
    <name type="scientific">Sphingobacterium hungaricum</name>
    <dbReference type="NCBI Taxonomy" id="2082723"/>
    <lineage>
        <taxon>Bacteria</taxon>
        <taxon>Pseudomonadati</taxon>
        <taxon>Bacteroidota</taxon>
        <taxon>Sphingobacteriia</taxon>
        <taxon>Sphingobacteriales</taxon>
        <taxon>Sphingobacteriaceae</taxon>
        <taxon>Sphingobacterium</taxon>
    </lineage>
</organism>
<name>A0A928YS14_9SPHI</name>
<keyword evidence="1" id="KW-0732">Signal</keyword>